<comment type="similarity">
    <text evidence="2">Belongs to the DsbD family.</text>
</comment>
<dbReference type="InterPro" id="IPR003834">
    <property type="entry name" value="Cyt_c_assmbl_TM_dom"/>
</dbReference>
<reference evidence="8 9" key="1">
    <citation type="journal article" date="2016" name="Nat. Commun.">
        <title>Thousands of microbial genomes shed light on interconnected biogeochemical processes in an aquifer system.</title>
        <authorList>
            <person name="Anantharaman K."/>
            <person name="Brown C.T."/>
            <person name="Hug L.A."/>
            <person name="Sharon I."/>
            <person name="Castelle C.J."/>
            <person name="Probst A.J."/>
            <person name="Thomas B.C."/>
            <person name="Singh A."/>
            <person name="Wilkins M.J."/>
            <person name="Karaoz U."/>
            <person name="Brodie E.L."/>
            <person name="Williams K.H."/>
            <person name="Hubbard S.S."/>
            <person name="Banfield J.F."/>
        </authorList>
    </citation>
    <scope>NUCLEOTIDE SEQUENCE [LARGE SCALE GENOMIC DNA]</scope>
</reference>
<evidence type="ECO:0000313" key="8">
    <source>
        <dbReference type="EMBL" id="OHA64610.1"/>
    </source>
</evidence>
<feature type="transmembrane region" description="Helical" evidence="6">
    <location>
        <begin position="12"/>
        <end position="32"/>
    </location>
</feature>
<evidence type="ECO:0000256" key="3">
    <source>
        <dbReference type="ARBA" id="ARBA00022692"/>
    </source>
</evidence>
<evidence type="ECO:0000313" key="9">
    <source>
        <dbReference type="Proteomes" id="UP000178065"/>
    </source>
</evidence>
<evidence type="ECO:0000256" key="1">
    <source>
        <dbReference type="ARBA" id="ARBA00004141"/>
    </source>
</evidence>
<name>A0A1G2QVJ4_9BACT</name>
<comment type="caution">
    <text evidence="8">The sequence shown here is derived from an EMBL/GenBank/DDBJ whole genome shotgun (WGS) entry which is preliminary data.</text>
</comment>
<dbReference type="GO" id="GO:0017004">
    <property type="term" value="P:cytochrome complex assembly"/>
    <property type="evidence" value="ECO:0007669"/>
    <property type="project" value="InterPro"/>
</dbReference>
<feature type="transmembrane region" description="Helical" evidence="6">
    <location>
        <begin position="318"/>
        <end position="336"/>
    </location>
</feature>
<dbReference type="Proteomes" id="UP000178065">
    <property type="component" value="Unassembled WGS sequence"/>
</dbReference>
<evidence type="ECO:0000259" key="7">
    <source>
        <dbReference type="Pfam" id="PF02683"/>
    </source>
</evidence>
<feature type="transmembrane region" description="Helical" evidence="6">
    <location>
        <begin position="122"/>
        <end position="142"/>
    </location>
</feature>
<accession>A0A1G2QVJ4</accession>
<dbReference type="PANTHER" id="PTHR31272:SF9">
    <property type="entry name" value="BLL1027 PROTEIN"/>
    <property type="match status" value="1"/>
</dbReference>
<dbReference type="STRING" id="1802448.A2672_02835"/>
<proteinExistence type="inferred from homology"/>
<feature type="transmembrane region" description="Helical" evidence="6">
    <location>
        <begin position="213"/>
        <end position="234"/>
    </location>
</feature>
<gene>
    <name evidence="8" type="ORF">A2672_02835</name>
</gene>
<evidence type="ECO:0000256" key="2">
    <source>
        <dbReference type="ARBA" id="ARBA00006143"/>
    </source>
</evidence>
<dbReference type="GO" id="GO:0016020">
    <property type="term" value="C:membrane"/>
    <property type="evidence" value="ECO:0007669"/>
    <property type="project" value="UniProtKB-SubCell"/>
</dbReference>
<evidence type="ECO:0000256" key="5">
    <source>
        <dbReference type="ARBA" id="ARBA00023136"/>
    </source>
</evidence>
<feature type="transmembrane region" description="Helical" evidence="6">
    <location>
        <begin position="163"/>
        <end position="184"/>
    </location>
</feature>
<organism evidence="8 9">
    <name type="scientific">Candidatus Wildermuthbacteria bacterium RIFCSPHIGHO2_01_FULL_49_22b</name>
    <dbReference type="NCBI Taxonomy" id="1802448"/>
    <lineage>
        <taxon>Bacteria</taxon>
        <taxon>Candidatus Wildermuthiibacteriota</taxon>
    </lineage>
</organism>
<dbReference type="AlphaFoldDB" id="A0A1G2QVJ4"/>
<dbReference type="InterPro" id="IPR051790">
    <property type="entry name" value="Cytochrome_c-biogenesis_DsbD"/>
</dbReference>
<keyword evidence="5 6" id="KW-0472">Membrane</keyword>
<comment type="subcellular location">
    <subcellularLocation>
        <location evidence="1">Membrane</location>
        <topology evidence="1">Multi-pass membrane protein</topology>
    </subcellularLocation>
</comment>
<keyword evidence="4 6" id="KW-1133">Transmembrane helix</keyword>
<dbReference type="PANTHER" id="PTHR31272">
    <property type="entry name" value="CYTOCHROME C-TYPE BIOGENESIS PROTEIN HI_1454-RELATED"/>
    <property type="match status" value="1"/>
</dbReference>
<feature type="transmembrane region" description="Helical" evidence="6">
    <location>
        <begin position="44"/>
        <end position="68"/>
    </location>
</feature>
<feature type="transmembrane region" description="Helical" evidence="6">
    <location>
        <begin position="80"/>
        <end position="102"/>
    </location>
</feature>
<sequence>MEQAASKLKTILALTAVGILALIVLGVFWFFIAGSAAPVGMGWYLFSFAAGLTMIVLPCTLPLAFVIVPLSMGKGMVKGLGMAMAFGGGITVTLSVYGIITALVGEVAIDALGAPLETVKNWLYFIAGAFAYVFALGELKLVKFRMPTYTGAAPGFIQKRHDYLKAFFLGIFLGNIGVGCPHPATPVILTRIAASGDIFYGWLLFLVHAAGRILPLFLLALLGVLGVNALSWLVARKEKVERATGWGMVFVAGFILVLGLFTHDWWVASGQHSLLEELTQEETVTNLFAEQIGQGEAHEHRTQELEGKTGLFGLPLSLGNWVLVLLWLIPLWWYYLKNRKATVQNPQQTNGGAGETAKNK</sequence>
<feature type="domain" description="Cytochrome C biogenesis protein transmembrane" evidence="7">
    <location>
        <begin position="46"/>
        <end position="223"/>
    </location>
</feature>
<dbReference type="EMBL" id="MHTT01000031">
    <property type="protein sequence ID" value="OHA64610.1"/>
    <property type="molecule type" value="Genomic_DNA"/>
</dbReference>
<dbReference type="Pfam" id="PF02683">
    <property type="entry name" value="DsbD_TM"/>
    <property type="match status" value="1"/>
</dbReference>
<keyword evidence="3 6" id="KW-0812">Transmembrane</keyword>
<protein>
    <recommendedName>
        <fullName evidence="7">Cytochrome C biogenesis protein transmembrane domain-containing protein</fullName>
    </recommendedName>
</protein>
<feature type="transmembrane region" description="Helical" evidence="6">
    <location>
        <begin position="246"/>
        <end position="268"/>
    </location>
</feature>
<evidence type="ECO:0000256" key="4">
    <source>
        <dbReference type="ARBA" id="ARBA00022989"/>
    </source>
</evidence>
<evidence type="ECO:0000256" key="6">
    <source>
        <dbReference type="SAM" id="Phobius"/>
    </source>
</evidence>